<dbReference type="AlphaFoldDB" id="A0A0C9XRM8"/>
<dbReference type="Proteomes" id="UP000054477">
    <property type="component" value="Unassembled WGS sequence"/>
</dbReference>
<accession>A0A0C9XRM8</accession>
<name>A0A0C9XRM8_9AGAR</name>
<proteinExistence type="predicted"/>
<dbReference type="HOGENOM" id="CLU_1796800_0_0_1"/>
<evidence type="ECO:0000256" key="1">
    <source>
        <dbReference type="SAM" id="MobiDB-lite"/>
    </source>
</evidence>
<organism evidence="2 3">
    <name type="scientific">Laccaria amethystina LaAM-08-1</name>
    <dbReference type="NCBI Taxonomy" id="1095629"/>
    <lineage>
        <taxon>Eukaryota</taxon>
        <taxon>Fungi</taxon>
        <taxon>Dikarya</taxon>
        <taxon>Basidiomycota</taxon>
        <taxon>Agaricomycotina</taxon>
        <taxon>Agaricomycetes</taxon>
        <taxon>Agaricomycetidae</taxon>
        <taxon>Agaricales</taxon>
        <taxon>Agaricineae</taxon>
        <taxon>Hydnangiaceae</taxon>
        <taxon>Laccaria</taxon>
    </lineage>
</organism>
<sequence>MNLKRDEEWQALCDDRPWFPKLTDFIDIFIANSQYYGSWRKPLNSAMQYPDMHDWLALETNRKPDNEVWGFTSLLPYNLEQLKAWVAKKERKSSQREVKAAGSSSKKWQTSPEKKKKKKKKPVLTSSSSDSSRSPSPVTKAKKKGKKKQNDDPV</sequence>
<dbReference type="OrthoDB" id="3105098at2759"/>
<gene>
    <name evidence="2" type="ORF">K443DRAFT_7724</name>
</gene>
<feature type="region of interest" description="Disordered" evidence="1">
    <location>
        <begin position="88"/>
        <end position="154"/>
    </location>
</feature>
<feature type="compositionally biased region" description="Polar residues" evidence="1">
    <location>
        <begin position="102"/>
        <end position="111"/>
    </location>
</feature>
<reference evidence="2 3" key="1">
    <citation type="submission" date="2014-04" db="EMBL/GenBank/DDBJ databases">
        <authorList>
            <consortium name="DOE Joint Genome Institute"/>
            <person name="Kuo A."/>
            <person name="Kohler A."/>
            <person name="Nagy L.G."/>
            <person name="Floudas D."/>
            <person name="Copeland A."/>
            <person name="Barry K.W."/>
            <person name="Cichocki N."/>
            <person name="Veneault-Fourrey C."/>
            <person name="LaButti K."/>
            <person name="Lindquist E.A."/>
            <person name="Lipzen A."/>
            <person name="Lundell T."/>
            <person name="Morin E."/>
            <person name="Murat C."/>
            <person name="Sun H."/>
            <person name="Tunlid A."/>
            <person name="Henrissat B."/>
            <person name="Grigoriev I.V."/>
            <person name="Hibbett D.S."/>
            <person name="Martin F."/>
            <person name="Nordberg H.P."/>
            <person name="Cantor M.N."/>
            <person name="Hua S.X."/>
        </authorList>
    </citation>
    <scope>NUCLEOTIDE SEQUENCE [LARGE SCALE GENOMIC DNA]</scope>
    <source>
        <strain evidence="2 3">LaAM-08-1</strain>
    </source>
</reference>
<dbReference type="EMBL" id="KN838627">
    <property type="protein sequence ID" value="KIK00367.1"/>
    <property type="molecule type" value="Genomic_DNA"/>
</dbReference>
<evidence type="ECO:0000313" key="3">
    <source>
        <dbReference type="Proteomes" id="UP000054477"/>
    </source>
</evidence>
<reference evidence="3" key="2">
    <citation type="submission" date="2015-01" db="EMBL/GenBank/DDBJ databases">
        <title>Evolutionary Origins and Diversification of the Mycorrhizal Mutualists.</title>
        <authorList>
            <consortium name="DOE Joint Genome Institute"/>
            <consortium name="Mycorrhizal Genomics Consortium"/>
            <person name="Kohler A."/>
            <person name="Kuo A."/>
            <person name="Nagy L.G."/>
            <person name="Floudas D."/>
            <person name="Copeland A."/>
            <person name="Barry K.W."/>
            <person name="Cichocki N."/>
            <person name="Veneault-Fourrey C."/>
            <person name="LaButti K."/>
            <person name="Lindquist E.A."/>
            <person name="Lipzen A."/>
            <person name="Lundell T."/>
            <person name="Morin E."/>
            <person name="Murat C."/>
            <person name="Riley R."/>
            <person name="Ohm R."/>
            <person name="Sun H."/>
            <person name="Tunlid A."/>
            <person name="Henrissat B."/>
            <person name="Grigoriev I.V."/>
            <person name="Hibbett D.S."/>
            <person name="Martin F."/>
        </authorList>
    </citation>
    <scope>NUCLEOTIDE SEQUENCE [LARGE SCALE GENOMIC DNA]</scope>
    <source>
        <strain evidence="3">LaAM-08-1</strain>
    </source>
</reference>
<evidence type="ECO:0000313" key="2">
    <source>
        <dbReference type="EMBL" id="KIK00367.1"/>
    </source>
</evidence>
<feature type="compositionally biased region" description="Low complexity" evidence="1">
    <location>
        <begin position="126"/>
        <end position="137"/>
    </location>
</feature>
<protein>
    <submittedName>
        <fullName evidence="2">Unplaced genomic scaffold K443scaffold_92, whole genome shotgun sequence</fullName>
    </submittedName>
</protein>
<keyword evidence="3" id="KW-1185">Reference proteome</keyword>